<sequence>MFHRRAHHEPVLLSSLFVGGSHPSLAVTTHPHFFIKFQYHRFQVNRKRLVQSFACGFMVPSSSTNSFNDRIQQCRIR</sequence>
<evidence type="ECO:0000313" key="1">
    <source>
        <dbReference type="EMBL" id="KAI3755996.1"/>
    </source>
</evidence>
<dbReference type="Proteomes" id="UP001056120">
    <property type="component" value="Linkage Group LG18"/>
</dbReference>
<proteinExistence type="predicted"/>
<keyword evidence="2" id="KW-1185">Reference proteome</keyword>
<accession>A0ACB9EC13</accession>
<name>A0ACB9EC13_9ASTR</name>
<reference evidence="2" key="1">
    <citation type="journal article" date="2022" name="Mol. Ecol. Resour.">
        <title>The genomes of chicory, endive, great burdock and yacon provide insights into Asteraceae palaeo-polyploidization history and plant inulin production.</title>
        <authorList>
            <person name="Fan W."/>
            <person name="Wang S."/>
            <person name="Wang H."/>
            <person name="Wang A."/>
            <person name="Jiang F."/>
            <person name="Liu H."/>
            <person name="Zhao H."/>
            <person name="Xu D."/>
            <person name="Zhang Y."/>
        </authorList>
    </citation>
    <scope>NUCLEOTIDE SEQUENCE [LARGE SCALE GENOMIC DNA]</scope>
    <source>
        <strain evidence="2">cv. Yunnan</strain>
    </source>
</reference>
<reference evidence="1 2" key="2">
    <citation type="journal article" date="2022" name="Mol. Ecol. Resour.">
        <title>The genomes of chicory, endive, great burdock and yacon provide insights into Asteraceae paleo-polyploidization history and plant inulin production.</title>
        <authorList>
            <person name="Fan W."/>
            <person name="Wang S."/>
            <person name="Wang H."/>
            <person name="Wang A."/>
            <person name="Jiang F."/>
            <person name="Liu H."/>
            <person name="Zhao H."/>
            <person name="Xu D."/>
            <person name="Zhang Y."/>
        </authorList>
    </citation>
    <scope>NUCLEOTIDE SEQUENCE [LARGE SCALE GENOMIC DNA]</scope>
    <source>
        <strain evidence="2">cv. Yunnan</strain>
        <tissue evidence="1">Leaves</tissue>
    </source>
</reference>
<gene>
    <name evidence="1" type="ORF">L1987_55807</name>
</gene>
<protein>
    <submittedName>
        <fullName evidence="1">Uncharacterized protein</fullName>
    </submittedName>
</protein>
<evidence type="ECO:0000313" key="2">
    <source>
        <dbReference type="Proteomes" id="UP001056120"/>
    </source>
</evidence>
<dbReference type="EMBL" id="CM042035">
    <property type="protein sequence ID" value="KAI3755996.1"/>
    <property type="molecule type" value="Genomic_DNA"/>
</dbReference>
<comment type="caution">
    <text evidence="1">The sequence shown here is derived from an EMBL/GenBank/DDBJ whole genome shotgun (WGS) entry which is preliminary data.</text>
</comment>
<organism evidence="1 2">
    <name type="scientific">Smallanthus sonchifolius</name>
    <dbReference type="NCBI Taxonomy" id="185202"/>
    <lineage>
        <taxon>Eukaryota</taxon>
        <taxon>Viridiplantae</taxon>
        <taxon>Streptophyta</taxon>
        <taxon>Embryophyta</taxon>
        <taxon>Tracheophyta</taxon>
        <taxon>Spermatophyta</taxon>
        <taxon>Magnoliopsida</taxon>
        <taxon>eudicotyledons</taxon>
        <taxon>Gunneridae</taxon>
        <taxon>Pentapetalae</taxon>
        <taxon>asterids</taxon>
        <taxon>campanulids</taxon>
        <taxon>Asterales</taxon>
        <taxon>Asteraceae</taxon>
        <taxon>Asteroideae</taxon>
        <taxon>Heliantheae alliance</taxon>
        <taxon>Millerieae</taxon>
        <taxon>Smallanthus</taxon>
    </lineage>
</organism>